<dbReference type="VEuPathDB" id="FungiDB:CC77DRAFT_1024042"/>
<accession>A0A177DBK7</accession>
<dbReference type="OMA" id="MRIDEAH"/>
<dbReference type="RefSeq" id="XP_018382132.1">
    <property type="nucleotide sequence ID" value="XM_018525787.1"/>
</dbReference>
<dbReference type="Proteomes" id="UP000077248">
    <property type="component" value="Unassembled WGS sequence"/>
</dbReference>
<protein>
    <submittedName>
        <fullName evidence="1">Uncharacterized protein</fullName>
    </submittedName>
</protein>
<organism evidence="1 2">
    <name type="scientific">Alternaria alternata</name>
    <name type="common">Alternaria rot fungus</name>
    <name type="synonym">Torula alternata</name>
    <dbReference type="NCBI Taxonomy" id="5599"/>
    <lineage>
        <taxon>Eukaryota</taxon>
        <taxon>Fungi</taxon>
        <taxon>Dikarya</taxon>
        <taxon>Ascomycota</taxon>
        <taxon>Pezizomycotina</taxon>
        <taxon>Dothideomycetes</taxon>
        <taxon>Pleosporomycetidae</taxon>
        <taxon>Pleosporales</taxon>
        <taxon>Pleosporineae</taxon>
        <taxon>Pleosporaceae</taxon>
        <taxon>Alternaria</taxon>
        <taxon>Alternaria sect. Alternaria</taxon>
        <taxon>Alternaria alternata complex</taxon>
    </lineage>
</organism>
<evidence type="ECO:0000313" key="2">
    <source>
        <dbReference type="Proteomes" id="UP000077248"/>
    </source>
</evidence>
<dbReference type="GeneID" id="29111381"/>
<evidence type="ECO:0000313" key="1">
    <source>
        <dbReference type="EMBL" id="OAG16711.1"/>
    </source>
</evidence>
<proteinExistence type="predicted"/>
<dbReference type="KEGG" id="aalt:CC77DRAFT_1024042"/>
<dbReference type="EMBL" id="KV441489">
    <property type="protein sequence ID" value="OAG16711.1"/>
    <property type="molecule type" value="Genomic_DNA"/>
</dbReference>
<sequence>MAEPLTVDSVAAIQAMIQELHIRAEGGNSIDEETLALRMLAVTSAEHDYDLSQVRRLDDGQAPGPVTASADGDDKFNQLAELMMGNTKTPDQQLAEGKVPTTSPVVVMDPYSKENAGSNFATLKDAHSMIQLYSNLMQVQQKPTGFNITSEAASGFAFQARQAYNAMMGPLAGYYNFSLGSVQKYSNQLERNQIHDDFLGKVFDGFGFDKATLAALDTKLTTFVSAIKGINPGGTQPSTWDFSQMLGLCPKLNITGDDSDPEWVFNPTTFLLYMQVDAKTFRESVSKNNSVDKVNFNFQLTVTKCELNIRRFEADRLKFDKMFKLVTNHNLSAYSDLLNQQIEQKNDLANPK</sequence>
<gene>
    <name evidence="1" type="ORF">CC77DRAFT_1024042</name>
</gene>
<reference evidence="1 2" key="1">
    <citation type="submission" date="2016-05" db="EMBL/GenBank/DDBJ databases">
        <title>Comparative analysis of secretome profiles of manganese(II)-oxidizing ascomycete fungi.</title>
        <authorList>
            <consortium name="DOE Joint Genome Institute"/>
            <person name="Zeiner C.A."/>
            <person name="Purvine S.O."/>
            <person name="Zink E.M."/>
            <person name="Wu S."/>
            <person name="Pasa-Tolic L."/>
            <person name="Chaput D.L."/>
            <person name="Haridas S."/>
            <person name="Grigoriev I.V."/>
            <person name="Santelli C.M."/>
            <person name="Hansel C.M."/>
        </authorList>
    </citation>
    <scope>NUCLEOTIDE SEQUENCE [LARGE SCALE GENOMIC DNA]</scope>
    <source>
        <strain evidence="1 2">SRC1lrK2f</strain>
    </source>
</reference>
<dbReference type="AlphaFoldDB" id="A0A177DBK7"/>
<keyword evidence="2" id="KW-1185">Reference proteome</keyword>
<name>A0A177DBK7_ALTAL</name>